<dbReference type="Proteomes" id="UP000595320">
    <property type="component" value="Chromosome"/>
</dbReference>
<accession>A0A7T9UG50</accession>
<organism evidence="1 2">
    <name type="scientific">Acinetobacter ursingii</name>
    <dbReference type="NCBI Taxonomy" id="108980"/>
    <lineage>
        <taxon>Bacteria</taxon>
        <taxon>Pseudomonadati</taxon>
        <taxon>Pseudomonadota</taxon>
        <taxon>Gammaproteobacteria</taxon>
        <taxon>Moraxellales</taxon>
        <taxon>Moraxellaceae</taxon>
        <taxon>Acinetobacter</taxon>
    </lineage>
</organism>
<proteinExistence type="predicted"/>
<evidence type="ECO:0000313" key="1">
    <source>
        <dbReference type="EMBL" id="QQT85213.1"/>
    </source>
</evidence>
<name>A0A7T9UG50_9GAMM</name>
<evidence type="ECO:0000313" key="2">
    <source>
        <dbReference type="Proteomes" id="UP000595320"/>
    </source>
</evidence>
<gene>
    <name evidence="1" type="ORF">I6I53_09710</name>
</gene>
<dbReference type="AlphaFoldDB" id="A0A7T9UG50"/>
<sequence>MSIPPIKTPGVYTEVNINTQRTGLIANTQKVLFITTDTPELRPITPVDIYDKAAADAIFGANSEAGRMITAAIKTNRVVDVQCLGKQQMNL</sequence>
<dbReference type="GeneID" id="66213063"/>
<reference evidence="1 2" key="1">
    <citation type="submission" date="2021-01" db="EMBL/GenBank/DDBJ databases">
        <title>FDA dAtabase for Regulatory Grade micrObial Sequences (FDA-ARGOS): Supporting development and validation of Infectious Disease Dx tests.</title>
        <authorList>
            <person name="Sproer C."/>
            <person name="Gronow S."/>
            <person name="Severitt S."/>
            <person name="Schroder I."/>
            <person name="Tallon L."/>
            <person name="Sadzewicz L."/>
            <person name="Zhao X."/>
            <person name="Boylan J."/>
            <person name="Ott S."/>
            <person name="Bowen H."/>
            <person name="Vavikolanu K."/>
            <person name="Mehta A."/>
            <person name="Aluvathingal J."/>
            <person name="Nadendla S."/>
            <person name="Lowell S."/>
            <person name="Myers T."/>
            <person name="Yan Y."/>
            <person name="Sichtig H."/>
        </authorList>
    </citation>
    <scope>NUCLEOTIDE SEQUENCE [LARGE SCALE GENOMIC DNA]</scope>
    <source>
        <strain evidence="1 2">FDAARGOS_1096</strain>
    </source>
</reference>
<dbReference type="EMBL" id="CP068176">
    <property type="protein sequence ID" value="QQT85213.1"/>
    <property type="molecule type" value="Genomic_DNA"/>
</dbReference>
<protein>
    <submittedName>
        <fullName evidence="1">Uncharacterized protein</fullName>
    </submittedName>
</protein>
<dbReference type="RefSeq" id="WP_004998765.1">
    <property type="nucleotide sequence ID" value="NZ_BKWV01000011.1"/>
</dbReference>